<sequence>VSAACSSSLSALHSQLISAYRTVHEARCVPEIAATVLPKIAARGMGEMTRSSFDAHSFCSWLRLHIELWWYGRRFTENTPKEIQVIMDAYEETTREEEECGDKYARGEERRR</sequence>
<proteinExistence type="predicted"/>
<organism evidence="2 3">
    <name type="scientific">Pristionchus entomophagus</name>
    <dbReference type="NCBI Taxonomy" id="358040"/>
    <lineage>
        <taxon>Eukaryota</taxon>
        <taxon>Metazoa</taxon>
        <taxon>Ecdysozoa</taxon>
        <taxon>Nematoda</taxon>
        <taxon>Chromadorea</taxon>
        <taxon>Rhabditida</taxon>
        <taxon>Rhabditina</taxon>
        <taxon>Diplogasteromorpha</taxon>
        <taxon>Diplogasteroidea</taxon>
        <taxon>Neodiplogasteridae</taxon>
        <taxon>Pristionchus</taxon>
    </lineage>
</organism>
<keyword evidence="3" id="KW-1185">Reference proteome</keyword>
<evidence type="ECO:0000256" key="1">
    <source>
        <dbReference type="SAM" id="MobiDB-lite"/>
    </source>
</evidence>
<gene>
    <name evidence="2" type="ORF">PENTCL1PPCAC_23790</name>
</gene>
<feature type="non-terminal residue" evidence="2">
    <location>
        <position position="112"/>
    </location>
</feature>
<accession>A0AAV5U407</accession>
<evidence type="ECO:0000313" key="2">
    <source>
        <dbReference type="EMBL" id="GMT01616.1"/>
    </source>
</evidence>
<feature type="compositionally biased region" description="Basic and acidic residues" evidence="1">
    <location>
        <begin position="101"/>
        <end position="112"/>
    </location>
</feature>
<dbReference type="AlphaFoldDB" id="A0AAV5U407"/>
<reference evidence="2" key="1">
    <citation type="submission" date="2023-10" db="EMBL/GenBank/DDBJ databases">
        <title>Genome assembly of Pristionchus species.</title>
        <authorList>
            <person name="Yoshida K."/>
            <person name="Sommer R.J."/>
        </authorList>
    </citation>
    <scope>NUCLEOTIDE SEQUENCE</scope>
    <source>
        <strain evidence="2">RS0144</strain>
    </source>
</reference>
<dbReference type="EMBL" id="BTSX01000005">
    <property type="protein sequence ID" value="GMT01616.1"/>
    <property type="molecule type" value="Genomic_DNA"/>
</dbReference>
<comment type="caution">
    <text evidence="2">The sequence shown here is derived from an EMBL/GenBank/DDBJ whole genome shotgun (WGS) entry which is preliminary data.</text>
</comment>
<feature type="non-terminal residue" evidence="2">
    <location>
        <position position="1"/>
    </location>
</feature>
<feature type="region of interest" description="Disordered" evidence="1">
    <location>
        <begin position="92"/>
        <end position="112"/>
    </location>
</feature>
<dbReference type="Proteomes" id="UP001432027">
    <property type="component" value="Unassembled WGS sequence"/>
</dbReference>
<protein>
    <submittedName>
        <fullName evidence="2">Uncharacterized protein</fullName>
    </submittedName>
</protein>
<name>A0AAV5U407_9BILA</name>
<evidence type="ECO:0000313" key="3">
    <source>
        <dbReference type="Proteomes" id="UP001432027"/>
    </source>
</evidence>